<sequence>MLDRADLVRLYRDLRDRPVLSVYLDVDQHDPAQRRAWRTRLENEVSNEARRISNGGGDDGGFRAAVGHLESALQDEGFMKGRGWVGFATADALVHHESLPVPMPNLVRWEDGIRAAPYIRGLKRLRRIAVVVADRRRARLFDLSEGELRELPSLVADQDLGDLSDVGVRKTGTNRSGRRGETATDQAQRILEENAERMWKSTVEQVTQIAGSEGFLVIGGTPEAVGRIESLLPSRLHERTETSTHLHLDMSSSEVREAVSDVAASLNQRLQGDLVDGVVDQARAGGKGVLGRDATVEALREMRVDTLLVSRSFLRDDPELADRCVGTALAQDAEVEEVSGAGADRLDSEGEGMGARLRYRIDEVVAAAD</sequence>
<dbReference type="Gene3D" id="3.30.1330.30">
    <property type="match status" value="1"/>
</dbReference>
<proteinExistence type="predicted"/>
<evidence type="ECO:0000313" key="2">
    <source>
        <dbReference type="Proteomes" id="UP001484239"/>
    </source>
</evidence>
<accession>A0ABU9E6Y5</accession>
<reference evidence="1 2" key="1">
    <citation type="submission" date="2024-02" db="EMBL/GenBank/DDBJ databases">
        <title>A novel Gemmatimonadota bacterium.</title>
        <authorList>
            <person name="Du Z.-J."/>
            <person name="Ye Y.-Q."/>
        </authorList>
    </citation>
    <scope>NUCLEOTIDE SEQUENCE [LARGE SCALE GENOMIC DNA]</scope>
    <source>
        <strain evidence="1 2">DH-20</strain>
    </source>
</reference>
<dbReference type="Pfam" id="PF18854">
    <property type="entry name" value="baeRF_family10"/>
    <property type="match status" value="1"/>
</dbReference>
<organism evidence="1 2">
    <name type="scientific">Gaopeijia maritima</name>
    <dbReference type="NCBI Taxonomy" id="3119007"/>
    <lineage>
        <taxon>Bacteria</taxon>
        <taxon>Pseudomonadati</taxon>
        <taxon>Gemmatimonadota</taxon>
        <taxon>Longimicrobiia</taxon>
        <taxon>Gaopeijiales</taxon>
        <taxon>Gaopeijiaceae</taxon>
        <taxon>Gaopeijia</taxon>
    </lineage>
</organism>
<gene>
    <name evidence="1" type="ORF">WI372_05850</name>
</gene>
<evidence type="ECO:0008006" key="3">
    <source>
        <dbReference type="Google" id="ProtNLM"/>
    </source>
</evidence>
<dbReference type="InterPro" id="IPR041202">
    <property type="entry name" value="BaeRF_family10"/>
</dbReference>
<name>A0ABU9E6Y5_9BACT</name>
<dbReference type="RefSeq" id="WP_405284692.1">
    <property type="nucleotide sequence ID" value="NZ_CP144380.1"/>
</dbReference>
<evidence type="ECO:0000313" key="1">
    <source>
        <dbReference type="EMBL" id="MEK9500492.1"/>
    </source>
</evidence>
<dbReference type="EMBL" id="JBBHLI010000002">
    <property type="protein sequence ID" value="MEK9500492.1"/>
    <property type="molecule type" value="Genomic_DNA"/>
</dbReference>
<protein>
    <recommendedName>
        <fullName evidence="3">Peptide chain release factor 1</fullName>
    </recommendedName>
</protein>
<keyword evidence="2" id="KW-1185">Reference proteome</keyword>
<comment type="caution">
    <text evidence="1">The sequence shown here is derived from an EMBL/GenBank/DDBJ whole genome shotgun (WGS) entry which is preliminary data.</text>
</comment>
<dbReference type="Proteomes" id="UP001484239">
    <property type="component" value="Unassembled WGS sequence"/>
</dbReference>
<dbReference type="InterPro" id="IPR029064">
    <property type="entry name" value="Ribosomal_eL30-like_sf"/>
</dbReference>